<evidence type="ECO:0000313" key="6">
    <source>
        <dbReference type="Proteomes" id="UP000316598"/>
    </source>
</evidence>
<dbReference type="Proteomes" id="UP000316598">
    <property type="component" value="Unassembled WGS sequence"/>
</dbReference>
<dbReference type="Gene3D" id="3.40.50.2300">
    <property type="match status" value="1"/>
</dbReference>
<protein>
    <submittedName>
        <fullName evidence="5">Chemotaxis protein CheY</fullName>
    </submittedName>
</protein>
<proteinExistence type="predicted"/>
<dbReference type="PROSITE" id="PS50110">
    <property type="entry name" value="RESPONSE_REGULATORY"/>
    <property type="match status" value="1"/>
</dbReference>
<dbReference type="SUPFAM" id="SSF52172">
    <property type="entry name" value="CheY-like"/>
    <property type="match status" value="1"/>
</dbReference>
<dbReference type="GO" id="GO:0000160">
    <property type="term" value="P:phosphorelay signal transduction system"/>
    <property type="evidence" value="ECO:0007669"/>
    <property type="project" value="UniProtKB-KW"/>
</dbReference>
<keyword evidence="1 3" id="KW-0597">Phosphoprotein</keyword>
<sequence length="137" mass="15454">MLKRMTNHDGSELNPTVLVVDDTDAARRLIVRTLDRIGFSTIVAIDGESALHNIRDFRPDAIVTDLEMPGMDGESLIEKLRSNPDERVRELPVIVCSSKNDLETRRNLLRLGVNAIVPKPVDVRMLARRALKLFKII</sequence>
<keyword evidence="2" id="KW-0902">Two-component regulatory system</keyword>
<name>A0A5C5WVY5_9BACT</name>
<dbReference type="InterPro" id="IPR001789">
    <property type="entry name" value="Sig_transdc_resp-reg_receiver"/>
</dbReference>
<comment type="caution">
    <text evidence="5">The sequence shown here is derived from an EMBL/GenBank/DDBJ whole genome shotgun (WGS) entry which is preliminary data.</text>
</comment>
<evidence type="ECO:0000256" key="3">
    <source>
        <dbReference type="PROSITE-ProRule" id="PRU00169"/>
    </source>
</evidence>
<evidence type="ECO:0000259" key="4">
    <source>
        <dbReference type="PROSITE" id="PS50110"/>
    </source>
</evidence>
<dbReference type="SMART" id="SM00448">
    <property type="entry name" value="REC"/>
    <property type="match status" value="1"/>
</dbReference>
<dbReference type="CDD" id="cd00156">
    <property type="entry name" value="REC"/>
    <property type="match status" value="1"/>
</dbReference>
<dbReference type="Pfam" id="PF00072">
    <property type="entry name" value="Response_reg"/>
    <property type="match status" value="1"/>
</dbReference>
<evidence type="ECO:0000256" key="1">
    <source>
        <dbReference type="ARBA" id="ARBA00022553"/>
    </source>
</evidence>
<dbReference type="AlphaFoldDB" id="A0A5C5WVY5"/>
<reference evidence="5 6" key="1">
    <citation type="submission" date="2019-02" db="EMBL/GenBank/DDBJ databases">
        <title>Deep-cultivation of Planctomycetes and their phenomic and genomic characterization uncovers novel biology.</title>
        <authorList>
            <person name="Wiegand S."/>
            <person name="Jogler M."/>
            <person name="Boedeker C."/>
            <person name="Pinto D."/>
            <person name="Vollmers J."/>
            <person name="Rivas-Marin E."/>
            <person name="Kohn T."/>
            <person name="Peeters S.H."/>
            <person name="Heuer A."/>
            <person name="Rast P."/>
            <person name="Oberbeckmann S."/>
            <person name="Bunk B."/>
            <person name="Jeske O."/>
            <person name="Meyerdierks A."/>
            <person name="Storesund J.E."/>
            <person name="Kallscheuer N."/>
            <person name="Luecker S."/>
            <person name="Lage O.M."/>
            <person name="Pohl T."/>
            <person name="Merkel B.J."/>
            <person name="Hornburger P."/>
            <person name="Mueller R.-W."/>
            <person name="Bruemmer F."/>
            <person name="Labrenz M."/>
            <person name="Spormann A.M."/>
            <person name="Op Den Camp H."/>
            <person name="Overmann J."/>
            <person name="Amann R."/>
            <person name="Jetten M.S.M."/>
            <person name="Mascher T."/>
            <person name="Medema M.H."/>
            <person name="Devos D.P."/>
            <person name="Kaster A.-K."/>
            <person name="Ovreas L."/>
            <person name="Rohde M."/>
            <person name="Galperin M.Y."/>
            <person name="Jogler C."/>
        </authorList>
    </citation>
    <scope>NUCLEOTIDE SEQUENCE [LARGE SCALE GENOMIC DNA]</scope>
    <source>
        <strain evidence="5 6">Pla22</strain>
    </source>
</reference>
<evidence type="ECO:0000313" key="5">
    <source>
        <dbReference type="EMBL" id="TWT54897.1"/>
    </source>
</evidence>
<feature type="modified residue" description="4-aspartylphosphate" evidence="3">
    <location>
        <position position="65"/>
    </location>
</feature>
<dbReference type="PANTHER" id="PTHR44591:SF14">
    <property type="entry name" value="PROTEIN PILG"/>
    <property type="match status" value="1"/>
</dbReference>
<gene>
    <name evidence="5" type="primary">cheY_1</name>
    <name evidence="5" type="ORF">Pla22_25510</name>
</gene>
<dbReference type="EMBL" id="SJPI01000001">
    <property type="protein sequence ID" value="TWT54897.1"/>
    <property type="molecule type" value="Genomic_DNA"/>
</dbReference>
<dbReference type="PANTHER" id="PTHR44591">
    <property type="entry name" value="STRESS RESPONSE REGULATOR PROTEIN 1"/>
    <property type="match status" value="1"/>
</dbReference>
<feature type="domain" description="Response regulatory" evidence="4">
    <location>
        <begin position="16"/>
        <end position="134"/>
    </location>
</feature>
<evidence type="ECO:0000256" key="2">
    <source>
        <dbReference type="ARBA" id="ARBA00023012"/>
    </source>
</evidence>
<dbReference type="InterPro" id="IPR050595">
    <property type="entry name" value="Bact_response_regulator"/>
</dbReference>
<keyword evidence="6" id="KW-1185">Reference proteome</keyword>
<accession>A0A5C5WVY5</accession>
<organism evidence="5 6">
    <name type="scientific">Rubripirellula amarantea</name>
    <dbReference type="NCBI Taxonomy" id="2527999"/>
    <lineage>
        <taxon>Bacteria</taxon>
        <taxon>Pseudomonadati</taxon>
        <taxon>Planctomycetota</taxon>
        <taxon>Planctomycetia</taxon>
        <taxon>Pirellulales</taxon>
        <taxon>Pirellulaceae</taxon>
        <taxon>Rubripirellula</taxon>
    </lineage>
</organism>
<dbReference type="InterPro" id="IPR011006">
    <property type="entry name" value="CheY-like_superfamily"/>
</dbReference>
<dbReference type="OrthoDB" id="290734at2"/>